<organism evidence="3 4">
    <name type="scientific">Planobispora siamensis</name>
    <dbReference type="NCBI Taxonomy" id="936338"/>
    <lineage>
        <taxon>Bacteria</taxon>
        <taxon>Bacillati</taxon>
        <taxon>Actinomycetota</taxon>
        <taxon>Actinomycetes</taxon>
        <taxon>Streptosporangiales</taxon>
        <taxon>Streptosporangiaceae</taxon>
        <taxon>Planobispora</taxon>
    </lineage>
</organism>
<keyword evidence="2" id="KW-1133">Transmembrane helix</keyword>
<keyword evidence="2" id="KW-0472">Membrane</keyword>
<dbReference type="EMBL" id="BOOJ01000107">
    <property type="protein sequence ID" value="GIH97860.1"/>
    <property type="molecule type" value="Genomic_DNA"/>
</dbReference>
<evidence type="ECO:0008006" key="5">
    <source>
        <dbReference type="Google" id="ProtNLM"/>
    </source>
</evidence>
<feature type="transmembrane region" description="Helical" evidence="2">
    <location>
        <begin position="165"/>
        <end position="184"/>
    </location>
</feature>
<evidence type="ECO:0000313" key="4">
    <source>
        <dbReference type="Proteomes" id="UP000619788"/>
    </source>
</evidence>
<reference evidence="3 4" key="1">
    <citation type="submission" date="2021-01" db="EMBL/GenBank/DDBJ databases">
        <title>Whole genome shotgun sequence of Planobispora siamensis NBRC 107568.</title>
        <authorList>
            <person name="Komaki H."/>
            <person name="Tamura T."/>
        </authorList>
    </citation>
    <scope>NUCLEOTIDE SEQUENCE [LARGE SCALE GENOMIC DNA]</scope>
    <source>
        <strain evidence="3 4">NBRC 107568</strain>
    </source>
</reference>
<sequence length="449" mass="48777">MFGISLKGRGRPDDNGQRVNGSPAADVPPLSPWIDEPGVREIRTIVRPPRPEGSARLDRLSGRLLGGASLLIFAALVGAAIVTYASQLLFAQQHNHTGPVLTELDQIRAFIVAALPDVGWIAMALVALVAALRGRSSLRARVGVLVFFALSLAAQILYAPPTPQGVLVAIIAPISLAWMLETLIIEVRRWAGDRLGVPMDESPILTGVLLSLVRVLRAAVRLLLWLLRLVFDRRGTWAGVREWVLDVAPLAPGRTRASLEAAAAIAQAGTVEAAAERARAEALAELEQIKQENARQVQASADAADQQISAVRAEMAEQLEAVRQAAREDLARVQDEHAGQLRRQQEETERWRRSAHDQLDQAHAARDELAGELDRVRADYDRLVGSSTAKARLIAAYEQLGAVGDARWMDRDRVGEVARELYEGAGLKSDGTARAYLYEHINAARGVNA</sequence>
<dbReference type="Proteomes" id="UP000619788">
    <property type="component" value="Unassembled WGS sequence"/>
</dbReference>
<feature type="transmembrane region" description="Helical" evidence="2">
    <location>
        <begin position="107"/>
        <end position="130"/>
    </location>
</feature>
<dbReference type="AlphaFoldDB" id="A0A8J3SQY0"/>
<evidence type="ECO:0000313" key="3">
    <source>
        <dbReference type="EMBL" id="GIH97860.1"/>
    </source>
</evidence>
<gene>
    <name evidence="3" type="ORF">Psi01_84900</name>
</gene>
<feature type="region of interest" description="Disordered" evidence="1">
    <location>
        <begin position="334"/>
        <end position="359"/>
    </location>
</feature>
<evidence type="ECO:0000256" key="2">
    <source>
        <dbReference type="SAM" id="Phobius"/>
    </source>
</evidence>
<comment type="caution">
    <text evidence="3">The sequence shown here is derived from an EMBL/GenBank/DDBJ whole genome shotgun (WGS) entry which is preliminary data.</text>
</comment>
<accession>A0A8J3SQY0</accession>
<name>A0A8J3SQY0_9ACTN</name>
<proteinExistence type="predicted"/>
<feature type="transmembrane region" description="Helical" evidence="2">
    <location>
        <begin position="142"/>
        <end position="159"/>
    </location>
</feature>
<protein>
    <recommendedName>
        <fullName evidence="5">DUF2637 domain-containing protein</fullName>
    </recommendedName>
</protein>
<evidence type="ECO:0000256" key="1">
    <source>
        <dbReference type="SAM" id="MobiDB-lite"/>
    </source>
</evidence>
<feature type="transmembrane region" description="Helical" evidence="2">
    <location>
        <begin position="64"/>
        <end position="87"/>
    </location>
</feature>
<keyword evidence="4" id="KW-1185">Reference proteome</keyword>
<keyword evidence="2" id="KW-0812">Transmembrane</keyword>
<dbReference type="RefSeq" id="WP_204069840.1">
    <property type="nucleotide sequence ID" value="NZ_BOOJ01000107.1"/>
</dbReference>
<feature type="region of interest" description="Disordered" evidence="1">
    <location>
        <begin position="1"/>
        <end position="30"/>
    </location>
</feature>